<evidence type="ECO:0000256" key="9">
    <source>
        <dbReference type="SAM" id="MobiDB-lite"/>
    </source>
</evidence>
<evidence type="ECO:0000313" key="10">
    <source>
        <dbReference type="EMBL" id="PRD41563.1"/>
    </source>
</evidence>
<evidence type="ECO:0000313" key="11">
    <source>
        <dbReference type="Proteomes" id="UP000239434"/>
    </source>
</evidence>
<reference evidence="10 11" key="1">
    <citation type="submission" date="2018-02" db="EMBL/GenBank/DDBJ databases">
        <title>The draft genome of Phyllobacterium sp. 1N-3.</title>
        <authorList>
            <person name="Liu L."/>
            <person name="Li L."/>
            <person name="Zhang X."/>
            <person name="Wang T."/>
            <person name="Liang L."/>
        </authorList>
    </citation>
    <scope>NUCLEOTIDE SEQUENCE [LARGE SCALE GENOMIC DNA]</scope>
    <source>
        <strain evidence="10 11">1N-3</strain>
    </source>
</reference>
<evidence type="ECO:0000256" key="8">
    <source>
        <dbReference type="HAMAP-Rule" id="MF_01085"/>
    </source>
</evidence>
<evidence type="ECO:0000256" key="4">
    <source>
        <dbReference type="ARBA" id="ARBA00022519"/>
    </source>
</evidence>
<evidence type="ECO:0000256" key="3">
    <source>
        <dbReference type="ARBA" id="ARBA00022475"/>
    </source>
</evidence>
<name>A0A2S9IM11_9HYPH</name>
<dbReference type="AlphaFoldDB" id="A0A2S9IM11"/>
<dbReference type="HAMAP" id="MF_01085">
    <property type="entry name" value="UPF0283"/>
    <property type="match status" value="1"/>
</dbReference>
<comment type="subcellular location">
    <subcellularLocation>
        <location evidence="1">Cell inner membrane</location>
        <topology evidence="1">Multi-pass membrane protein</topology>
    </subcellularLocation>
    <subcellularLocation>
        <location evidence="8">Cell membrane</location>
        <topology evidence="8">Multi-pass membrane protein</topology>
    </subcellularLocation>
</comment>
<proteinExistence type="inferred from homology"/>
<organism evidence="10 11">
    <name type="scientific">Phyllobacterium phragmitis</name>
    <dbReference type="NCBI Taxonomy" id="2670329"/>
    <lineage>
        <taxon>Bacteria</taxon>
        <taxon>Pseudomonadati</taxon>
        <taxon>Pseudomonadota</taxon>
        <taxon>Alphaproteobacteria</taxon>
        <taxon>Hyphomicrobiales</taxon>
        <taxon>Phyllobacteriaceae</taxon>
        <taxon>Phyllobacterium</taxon>
    </lineage>
</organism>
<dbReference type="PANTHER" id="PTHR39342">
    <property type="entry name" value="UPF0283 MEMBRANE PROTEIN YCJF"/>
    <property type="match status" value="1"/>
</dbReference>
<dbReference type="GO" id="GO:0005886">
    <property type="term" value="C:plasma membrane"/>
    <property type="evidence" value="ECO:0007669"/>
    <property type="project" value="UniProtKB-SubCell"/>
</dbReference>
<keyword evidence="4" id="KW-0997">Cell inner membrane</keyword>
<dbReference type="NCBIfam" id="TIGR01620">
    <property type="entry name" value="hyp_HI0043"/>
    <property type="match status" value="1"/>
</dbReference>
<feature type="region of interest" description="Disordered" evidence="9">
    <location>
        <begin position="1"/>
        <end position="46"/>
    </location>
</feature>
<dbReference type="InterPro" id="IPR006507">
    <property type="entry name" value="UPF0283"/>
</dbReference>
<evidence type="ECO:0000256" key="1">
    <source>
        <dbReference type="ARBA" id="ARBA00004429"/>
    </source>
</evidence>
<evidence type="ECO:0000256" key="2">
    <source>
        <dbReference type="ARBA" id="ARBA00008255"/>
    </source>
</evidence>
<evidence type="ECO:0000256" key="5">
    <source>
        <dbReference type="ARBA" id="ARBA00022692"/>
    </source>
</evidence>
<sequence>MTETPPRKPSAFRLDSPTVSVEGEGNRKKSASEQGGKKPAAPRKPTAIRDIAVVTPAPVDVFDVEGMDPSELDALTSPPALPPRRRFSLAGLLAGALGILVSLAIGIWTDDLIRALFDRATWLGWAALGVAAVALLALVVIVIREALALRRLASVQSLRQEAADAATRDDSRAARDAVSRLTSIAAGLPSTARGRETLNALEGDIIDGRDLIRFAETEILRPLDREARGMILAAAKRVSIVTAVSPRALVDIGYVIFEAARLIRRLSELYGGRPGTFGFLKLTRRVIAHLAVTGTIAVGDSFVQQIIGHGLASRLSAKLGEGVINGLMTARIGISAMDIVRPFPFNAEKRPGIGDFIGDLARLTGQRDGQKNGQKED</sequence>
<keyword evidence="6 8" id="KW-1133">Transmembrane helix</keyword>
<dbReference type="Proteomes" id="UP000239434">
    <property type="component" value="Unassembled WGS sequence"/>
</dbReference>
<dbReference type="Pfam" id="PF05128">
    <property type="entry name" value="DUF697"/>
    <property type="match status" value="1"/>
</dbReference>
<dbReference type="RefSeq" id="WP_105743984.1">
    <property type="nucleotide sequence ID" value="NZ_PVBR01000019.1"/>
</dbReference>
<keyword evidence="5 8" id="KW-0812">Transmembrane</keyword>
<feature type="transmembrane region" description="Helical" evidence="8">
    <location>
        <begin position="120"/>
        <end position="143"/>
    </location>
</feature>
<dbReference type="EMBL" id="PVBR01000019">
    <property type="protein sequence ID" value="PRD41563.1"/>
    <property type="molecule type" value="Genomic_DNA"/>
</dbReference>
<evidence type="ECO:0000256" key="6">
    <source>
        <dbReference type="ARBA" id="ARBA00022989"/>
    </source>
</evidence>
<dbReference type="InterPro" id="IPR021147">
    <property type="entry name" value="DUF697"/>
</dbReference>
<comment type="caution">
    <text evidence="10">The sequence shown here is derived from an EMBL/GenBank/DDBJ whole genome shotgun (WGS) entry which is preliminary data.</text>
</comment>
<dbReference type="PANTHER" id="PTHR39342:SF1">
    <property type="entry name" value="UPF0283 MEMBRANE PROTEIN YCJF"/>
    <property type="match status" value="1"/>
</dbReference>
<evidence type="ECO:0000256" key="7">
    <source>
        <dbReference type="ARBA" id="ARBA00023136"/>
    </source>
</evidence>
<comment type="similarity">
    <text evidence="2 8">Belongs to the UPF0283 family.</text>
</comment>
<accession>A0A2S9IM11</accession>
<keyword evidence="3 8" id="KW-1003">Cell membrane</keyword>
<protein>
    <recommendedName>
        <fullName evidence="8">UPF0283 membrane protein C5748_21015</fullName>
    </recommendedName>
</protein>
<keyword evidence="11" id="KW-1185">Reference proteome</keyword>
<keyword evidence="7 8" id="KW-0472">Membrane</keyword>
<gene>
    <name evidence="10" type="ORF">C5748_21015</name>
</gene>
<feature type="transmembrane region" description="Helical" evidence="8">
    <location>
        <begin position="87"/>
        <end position="108"/>
    </location>
</feature>